<proteinExistence type="predicted"/>
<evidence type="ECO:0000313" key="2">
    <source>
        <dbReference type="Proteomes" id="UP001482620"/>
    </source>
</evidence>
<protein>
    <submittedName>
        <fullName evidence="1">Uncharacterized protein</fullName>
    </submittedName>
</protein>
<name>A0ABV0V4Y8_9TELE</name>
<accession>A0ABV0V4Y8</accession>
<reference evidence="1 2" key="1">
    <citation type="submission" date="2021-06" db="EMBL/GenBank/DDBJ databases">
        <authorList>
            <person name="Palmer J.M."/>
        </authorList>
    </citation>
    <scope>NUCLEOTIDE SEQUENCE [LARGE SCALE GENOMIC DNA]</scope>
    <source>
        <strain evidence="2">if_2019</strain>
        <tissue evidence="1">Muscle</tissue>
    </source>
</reference>
<keyword evidence="2" id="KW-1185">Reference proteome</keyword>
<sequence length="101" mass="11522">MMVINFQRQLKARPVFVSIQNRSGKEGEVLIWTFPPLISKPDIVCQVGFTSRSLHSSLLQPQKSYDKNVHMYLFTSVCQDWDPVQPGHLAPTAPRKVQKVT</sequence>
<dbReference type="Proteomes" id="UP001482620">
    <property type="component" value="Unassembled WGS sequence"/>
</dbReference>
<comment type="caution">
    <text evidence="1">The sequence shown here is derived from an EMBL/GenBank/DDBJ whole genome shotgun (WGS) entry which is preliminary data.</text>
</comment>
<evidence type="ECO:0000313" key="1">
    <source>
        <dbReference type="EMBL" id="MEQ2251862.1"/>
    </source>
</evidence>
<gene>
    <name evidence="1" type="ORF">ILYODFUR_015586</name>
</gene>
<dbReference type="EMBL" id="JAHRIQ010094057">
    <property type="protein sequence ID" value="MEQ2251862.1"/>
    <property type="molecule type" value="Genomic_DNA"/>
</dbReference>
<organism evidence="1 2">
    <name type="scientific">Ilyodon furcidens</name>
    <name type="common">goldbreast splitfin</name>
    <dbReference type="NCBI Taxonomy" id="33524"/>
    <lineage>
        <taxon>Eukaryota</taxon>
        <taxon>Metazoa</taxon>
        <taxon>Chordata</taxon>
        <taxon>Craniata</taxon>
        <taxon>Vertebrata</taxon>
        <taxon>Euteleostomi</taxon>
        <taxon>Actinopterygii</taxon>
        <taxon>Neopterygii</taxon>
        <taxon>Teleostei</taxon>
        <taxon>Neoteleostei</taxon>
        <taxon>Acanthomorphata</taxon>
        <taxon>Ovalentaria</taxon>
        <taxon>Atherinomorphae</taxon>
        <taxon>Cyprinodontiformes</taxon>
        <taxon>Goodeidae</taxon>
        <taxon>Ilyodon</taxon>
    </lineage>
</organism>